<keyword evidence="3 5" id="KW-1133">Transmembrane helix</keyword>
<accession>A0A6A5U5G8</accession>
<dbReference type="GO" id="GO:0016765">
    <property type="term" value="F:transferase activity, transferring alkyl or aryl (other than methyl) groups"/>
    <property type="evidence" value="ECO:0007669"/>
    <property type="project" value="InterPro"/>
</dbReference>
<sequence length="287" mass="31950">TLWLFTLRDIPALIIPQTTFGITIALSGNITTNIPQHYLWIIKRIPLVAFWNWINVLLFSISNQRLPDSLLEDTLNKPWRPLPSHRISPAQARRLLLVVIPLALLAAAFLGGLPEPLLLMVMTWMYNDLGGADESPVIRNLLNALGIACYSSASAIVASGHDRQNLKSDTQLWLLVVAGIVFTTLQIMDLADMAGDASRGRNTLPLLYGKDTTRSTIIFFVLGWSIICPLMWGVGVVGKAVCVVAGCWLSLRTHLRRGIAEDKVNFKIWSVWTMVLYLLPLMKRLGL</sequence>
<dbReference type="InterPro" id="IPR000537">
    <property type="entry name" value="UbiA_prenyltransferase"/>
</dbReference>
<proteinExistence type="predicted"/>
<feature type="transmembrane region" description="Helical" evidence="5">
    <location>
        <begin position="264"/>
        <end position="282"/>
    </location>
</feature>
<dbReference type="EMBL" id="ML976985">
    <property type="protein sequence ID" value="KAF1959199.1"/>
    <property type="molecule type" value="Genomic_DNA"/>
</dbReference>
<name>A0A6A5U5G8_9PLEO</name>
<evidence type="ECO:0000256" key="3">
    <source>
        <dbReference type="ARBA" id="ARBA00022989"/>
    </source>
</evidence>
<evidence type="ECO:0008006" key="8">
    <source>
        <dbReference type="Google" id="ProtNLM"/>
    </source>
</evidence>
<evidence type="ECO:0000313" key="6">
    <source>
        <dbReference type="EMBL" id="KAF1959199.1"/>
    </source>
</evidence>
<evidence type="ECO:0000256" key="4">
    <source>
        <dbReference type="ARBA" id="ARBA00023136"/>
    </source>
</evidence>
<organism evidence="6 7">
    <name type="scientific">Byssothecium circinans</name>
    <dbReference type="NCBI Taxonomy" id="147558"/>
    <lineage>
        <taxon>Eukaryota</taxon>
        <taxon>Fungi</taxon>
        <taxon>Dikarya</taxon>
        <taxon>Ascomycota</taxon>
        <taxon>Pezizomycotina</taxon>
        <taxon>Dothideomycetes</taxon>
        <taxon>Pleosporomycetidae</taxon>
        <taxon>Pleosporales</taxon>
        <taxon>Massarineae</taxon>
        <taxon>Massarinaceae</taxon>
        <taxon>Byssothecium</taxon>
    </lineage>
</organism>
<feature type="transmembrane region" description="Helical" evidence="5">
    <location>
        <begin position="141"/>
        <end position="160"/>
    </location>
</feature>
<keyword evidence="2 5" id="KW-0812">Transmembrane</keyword>
<reference evidence="6" key="1">
    <citation type="journal article" date="2020" name="Stud. Mycol.">
        <title>101 Dothideomycetes genomes: a test case for predicting lifestyles and emergence of pathogens.</title>
        <authorList>
            <person name="Haridas S."/>
            <person name="Albert R."/>
            <person name="Binder M."/>
            <person name="Bloem J."/>
            <person name="Labutti K."/>
            <person name="Salamov A."/>
            <person name="Andreopoulos B."/>
            <person name="Baker S."/>
            <person name="Barry K."/>
            <person name="Bills G."/>
            <person name="Bluhm B."/>
            <person name="Cannon C."/>
            <person name="Castanera R."/>
            <person name="Culley D."/>
            <person name="Daum C."/>
            <person name="Ezra D."/>
            <person name="Gonzalez J."/>
            <person name="Henrissat B."/>
            <person name="Kuo A."/>
            <person name="Liang C."/>
            <person name="Lipzen A."/>
            <person name="Lutzoni F."/>
            <person name="Magnuson J."/>
            <person name="Mondo S."/>
            <person name="Nolan M."/>
            <person name="Ohm R."/>
            <person name="Pangilinan J."/>
            <person name="Park H.-J."/>
            <person name="Ramirez L."/>
            <person name="Alfaro M."/>
            <person name="Sun H."/>
            <person name="Tritt A."/>
            <person name="Yoshinaga Y."/>
            <person name="Zwiers L.-H."/>
            <person name="Turgeon B."/>
            <person name="Goodwin S."/>
            <person name="Spatafora J."/>
            <person name="Crous P."/>
            <person name="Grigoriev I."/>
        </authorList>
    </citation>
    <scope>NUCLEOTIDE SEQUENCE</scope>
    <source>
        <strain evidence="6">CBS 675.92</strain>
    </source>
</reference>
<dbReference type="OrthoDB" id="434972at2759"/>
<evidence type="ECO:0000256" key="1">
    <source>
        <dbReference type="ARBA" id="ARBA00004141"/>
    </source>
</evidence>
<dbReference type="Proteomes" id="UP000800035">
    <property type="component" value="Unassembled WGS sequence"/>
</dbReference>
<evidence type="ECO:0000256" key="5">
    <source>
        <dbReference type="SAM" id="Phobius"/>
    </source>
</evidence>
<dbReference type="Gene3D" id="1.10.357.140">
    <property type="entry name" value="UbiA prenyltransferase"/>
    <property type="match status" value="1"/>
</dbReference>
<feature type="transmembrane region" description="Helical" evidence="5">
    <location>
        <begin position="217"/>
        <end position="244"/>
    </location>
</feature>
<feature type="non-terminal residue" evidence="6">
    <location>
        <position position="1"/>
    </location>
</feature>
<dbReference type="PANTHER" id="PTHR42723">
    <property type="entry name" value="CHLOROPHYLL SYNTHASE"/>
    <property type="match status" value="1"/>
</dbReference>
<feature type="transmembrane region" description="Helical" evidence="5">
    <location>
        <begin position="95"/>
        <end position="121"/>
    </location>
</feature>
<keyword evidence="7" id="KW-1185">Reference proteome</keyword>
<dbReference type="Pfam" id="PF01040">
    <property type="entry name" value="UbiA"/>
    <property type="match status" value="1"/>
</dbReference>
<evidence type="ECO:0000313" key="7">
    <source>
        <dbReference type="Proteomes" id="UP000800035"/>
    </source>
</evidence>
<dbReference type="PANTHER" id="PTHR42723:SF1">
    <property type="entry name" value="CHLOROPHYLL SYNTHASE, CHLOROPLASTIC"/>
    <property type="match status" value="1"/>
</dbReference>
<comment type="subcellular location">
    <subcellularLocation>
        <location evidence="1">Membrane</location>
        <topology evidence="1">Multi-pass membrane protein</topology>
    </subcellularLocation>
</comment>
<evidence type="ECO:0000256" key="2">
    <source>
        <dbReference type="ARBA" id="ARBA00022692"/>
    </source>
</evidence>
<dbReference type="InterPro" id="IPR050475">
    <property type="entry name" value="Prenyltransferase_related"/>
</dbReference>
<keyword evidence="4 5" id="KW-0472">Membrane</keyword>
<feature type="transmembrane region" description="Helical" evidence="5">
    <location>
        <begin position="172"/>
        <end position="191"/>
    </location>
</feature>
<gene>
    <name evidence="6" type="ORF">CC80DRAFT_406894</name>
</gene>
<dbReference type="GO" id="GO:0016020">
    <property type="term" value="C:membrane"/>
    <property type="evidence" value="ECO:0007669"/>
    <property type="project" value="UniProtKB-SubCell"/>
</dbReference>
<dbReference type="InterPro" id="IPR044878">
    <property type="entry name" value="UbiA_sf"/>
</dbReference>
<dbReference type="AlphaFoldDB" id="A0A6A5U5G8"/>
<protein>
    <recommendedName>
        <fullName evidence="8">UbiA prenyltransferase</fullName>
    </recommendedName>
</protein>
<dbReference type="CDD" id="cd13965">
    <property type="entry name" value="PT_UbiA_3"/>
    <property type="match status" value="1"/>
</dbReference>